<sequence length="205" mass="21498">MPRAGLSGLAWLRAAGDLGAAHNGGARGQPRLSSNRQEDQTLSTAAATACRRGHESHDAGPACAELSLGCIEHLGFYYRRRAVSRRPSAMAAELIAQCSTSNQQPAPAPALSLATDAGAGAHWHTGTLARQPAERQSTGEQHGSSMEAWSNLEQLGAAAARGTSIVNPSLIESANQHISKPGKSEGREVRSGMEFESASFRSCRV</sequence>
<proteinExistence type="predicted"/>
<dbReference type="OrthoDB" id="10660816at2759"/>
<feature type="compositionally biased region" description="Basic and acidic residues" evidence="1">
    <location>
        <begin position="182"/>
        <end position="193"/>
    </location>
</feature>
<evidence type="ECO:0000313" key="3">
    <source>
        <dbReference type="Proteomes" id="UP000250140"/>
    </source>
</evidence>
<reference evidence="2 3" key="1">
    <citation type="journal article" date="2016" name="Nat. Commun.">
        <title>Ectomycorrhizal ecology is imprinted in the genome of the dominant symbiotic fungus Cenococcum geophilum.</title>
        <authorList>
            <consortium name="DOE Joint Genome Institute"/>
            <person name="Peter M."/>
            <person name="Kohler A."/>
            <person name="Ohm R.A."/>
            <person name="Kuo A."/>
            <person name="Krutzmann J."/>
            <person name="Morin E."/>
            <person name="Arend M."/>
            <person name="Barry K.W."/>
            <person name="Binder M."/>
            <person name="Choi C."/>
            <person name="Clum A."/>
            <person name="Copeland A."/>
            <person name="Grisel N."/>
            <person name="Haridas S."/>
            <person name="Kipfer T."/>
            <person name="LaButti K."/>
            <person name="Lindquist E."/>
            <person name="Lipzen A."/>
            <person name="Maire R."/>
            <person name="Meier B."/>
            <person name="Mihaltcheva S."/>
            <person name="Molinier V."/>
            <person name="Murat C."/>
            <person name="Poggeler S."/>
            <person name="Quandt C.A."/>
            <person name="Sperisen C."/>
            <person name="Tritt A."/>
            <person name="Tisserant E."/>
            <person name="Crous P.W."/>
            <person name="Henrissat B."/>
            <person name="Nehls U."/>
            <person name="Egli S."/>
            <person name="Spatafora J.W."/>
            <person name="Grigoriev I.V."/>
            <person name="Martin F.M."/>
        </authorList>
    </citation>
    <scope>NUCLEOTIDE SEQUENCE [LARGE SCALE GENOMIC DNA]</scope>
    <source>
        <strain evidence="2 3">CBS 207.34</strain>
    </source>
</reference>
<dbReference type="Proteomes" id="UP000250140">
    <property type="component" value="Unassembled WGS sequence"/>
</dbReference>
<dbReference type="EMBL" id="KV749138">
    <property type="protein sequence ID" value="OCL10930.1"/>
    <property type="molecule type" value="Genomic_DNA"/>
</dbReference>
<protein>
    <submittedName>
        <fullName evidence="2">Uncharacterized protein</fullName>
    </submittedName>
</protein>
<name>A0A8E2F5H4_9PEZI</name>
<evidence type="ECO:0000313" key="2">
    <source>
        <dbReference type="EMBL" id="OCL10930.1"/>
    </source>
</evidence>
<feature type="compositionally biased region" description="Polar residues" evidence="1">
    <location>
        <begin position="31"/>
        <end position="46"/>
    </location>
</feature>
<accession>A0A8E2F5H4</accession>
<evidence type="ECO:0000256" key="1">
    <source>
        <dbReference type="SAM" id="MobiDB-lite"/>
    </source>
</evidence>
<keyword evidence="3" id="KW-1185">Reference proteome</keyword>
<gene>
    <name evidence="2" type="ORF">AOQ84DRAFT_361976</name>
</gene>
<feature type="region of interest" description="Disordered" evidence="1">
    <location>
        <begin position="177"/>
        <end position="205"/>
    </location>
</feature>
<organism evidence="2 3">
    <name type="scientific">Glonium stellatum</name>
    <dbReference type="NCBI Taxonomy" id="574774"/>
    <lineage>
        <taxon>Eukaryota</taxon>
        <taxon>Fungi</taxon>
        <taxon>Dikarya</taxon>
        <taxon>Ascomycota</taxon>
        <taxon>Pezizomycotina</taxon>
        <taxon>Dothideomycetes</taxon>
        <taxon>Pleosporomycetidae</taxon>
        <taxon>Gloniales</taxon>
        <taxon>Gloniaceae</taxon>
        <taxon>Glonium</taxon>
    </lineage>
</organism>
<dbReference type="AlphaFoldDB" id="A0A8E2F5H4"/>
<feature type="region of interest" description="Disordered" evidence="1">
    <location>
        <begin position="22"/>
        <end position="47"/>
    </location>
</feature>